<evidence type="ECO:0000256" key="7">
    <source>
        <dbReference type="ARBA" id="ARBA00023242"/>
    </source>
</evidence>
<dbReference type="GO" id="GO:0003677">
    <property type="term" value="F:DNA binding"/>
    <property type="evidence" value="ECO:0007669"/>
    <property type="project" value="UniProtKB-KW"/>
</dbReference>
<feature type="region of interest" description="Disordered" evidence="9">
    <location>
        <begin position="24"/>
        <end position="71"/>
    </location>
</feature>
<feature type="region of interest" description="Disordered" evidence="9">
    <location>
        <begin position="1176"/>
        <end position="1206"/>
    </location>
</feature>
<dbReference type="PROSITE" id="PS50048">
    <property type="entry name" value="ZN2_CY6_FUNGAL_2"/>
    <property type="match status" value="1"/>
</dbReference>
<dbReference type="FunFam" id="4.10.240.10:FF:000007">
    <property type="entry name" value="C6 transcription factor FacB"/>
    <property type="match status" value="1"/>
</dbReference>
<protein>
    <submittedName>
        <fullName evidence="11">HDL457Cp</fullName>
    </submittedName>
</protein>
<feature type="region of interest" description="Disordered" evidence="9">
    <location>
        <begin position="1275"/>
        <end position="1326"/>
    </location>
</feature>
<evidence type="ECO:0000313" key="12">
    <source>
        <dbReference type="Proteomes" id="UP000243052"/>
    </source>
</evidence>
<comment type="subcellular location">
    <subcellularLocation>
        <location evidence="1">Nucleus</location>
    </subcellularLocation>
</comment>
<dbReference type="GO" id="GO:0005634">
    <property type="term" value="C:nucleus"/>
    <property type="evidence" value="ECO:0007669"/>
    <property type="project" value="UniProtKB-SubCell"/>
</dbReference>
<keyword evidence="7" id="KW-0539">Nucleus</keyword>
<dbReference type="InterPro" id="IPR007219">
    <property type="entry name" value="XnlR_reg_dom"/>
</dbReference>
<feature type="compositionally biased region" description="Polar residues" evidence="9">
    <location>
        <begin position="1364"/>
        <end position="1375"/>
    </location>
</feature>
<organism evidence="11 12">
    <name type="scientific">Eremothecium sinecaudum</name>
    <dbReference type="NCBI Taxonomy" id="45286"/>
    <lineage>
        <taxon>Eukaryota</taxon>
        <taxon>Fungi</taxon>
        <taxon>Dikarya</taxon>
        <taxon>Ascomycota</taxon>
        <taxon>Saccharomycotina</taxon>
        <taxon>Saccharomycetes</taxon>
        <taxon>Saccharomycetales</taxon>
        <taxon>Saccharomycetaceae</taxon>
        <taxon>Eremothecium</taxon>
    </lineage>
</organism>
<dbReference type="GO" id="GO:0000981">
    <property type="term" value="F:DNA-binding transcription factor activity, RNA polymerase II-specific"/>
    <property type="evidence" value="ECO:0007669"/>
    <property type="project" value="InterPro"/>
</dbReference>
<evidence type="ECO:0000256" key="3">
    <source>
        <dbReference type="ARBA" id="ARBA00022833"/>
    </source>
</evidence>
<dbReference type="InterPro" id="IPR001138">
    <property type="entry name" value="Zn2Cys6_DnaBD"/>
</dbReference>
<dbReference type="PANTHER" id="PTHR46910">
    <property type="entry name" value="TRANSCRIPTION FACTOR PDR1"/>
    <property type="match status" value="1"/>
</dbReference>
<dbReference type="Pfam" id="PF00172">
    <property type="entry name" value="Zn_clus"/>
    <property type="match status" value="1"/>
</dbReference>
<feature type="region of interest" description="Disordered" evidence="9">
    <location>
        <begin position="1341"/>
        <end position="1377"/>
    </location>
</feature>
<accession>A0A0X8HRS1</accession>
<dbReference type="GO" id="GO:0045944">
    <property type="term" value="P:positive regulation of transcription by RNA polymerase II"/>
    <property type="evidence" value="ECO:0007669"/>
    <property type="project" value="UniProtKB-ARBA"/>
</dbReference>
<feature type="compositionally biased region" description="Polar residues" evidence="9">
    <location>
        <begin position="1283"/>
        <end position="1295"/>
    </location>
</feature>
<dbReference type="SMART" id="SM00906">
    <property type="entry name" value="Fungal_trans"/>
    <property type="match status" value="1"/>
</dbReference>
<keyword evidence="3" id="KW-0862">Zinc</keyword>
<dbReference type="Pfam" id="PF04082">
    <property type="entry name" value="Fungal_trans"/>
    <property type="match status" value="1"/>
</dbReference>
<dbReference type="PROSITE" id="PS00463">
    <property type="entry name" value="ZN2_CY6_FUNGAL_1"/>
    <property type="match status" value="1"/>
</dbReference>
<evidence type="ECO:0000256" key="8">
    <source>
        <dbReference type="SAM" id="Coils"/>
    </source>
</evidence>
<feature type="compositionally biased region" description="Low complexity" evidence="9">
    <location>
        <begin position="941"/>
        <end position="961"/>
    </location>
</feature>
<dbReference type="InterPro" id="IPR036864">
    <property type="entry name" value="Zn2-C6_fun-type_DNA-bd_sf"/>
</dbReference>
<feature type="compositionally biased region" description="Low complexity" evidence="9">
    <location>
        <begin position="26"/>
        <end position="43"/>
    </location>
</feature>
<evidence type="ECO:0000256" key="9">
    <source>
        <dbReference type="SAM" id="MobiDB-lite"/>
    </source>
</evidence>
<dbReference type="GO" id="GO:0006351">
    <property type="term" value="P:DNA-templated transcription"/>
    <property type="evidence" value="ECO:0007669"/>
    <property type="project" value="InterPro"/>
</dbReference>
<dbReference type="Proteomes" id="UP000243052">
    <property type="component" value="Chromosome iv"/>
</dbReference>
<dbReference type="EMBL" id="CP014244">
    <property type="protein sequence ID" value="AMD20287.1"/>
    <property type="molecule type" value="Genomic_DNA"/>
</dbReference>
<feature type="compositionally biased region" description="Low complexity" evidence="9">
    <location>
        <begin position="1352"/>
        <end position="1363"/>
    </location>
</feature>
<keyword evidence="8" id="KW-0175">Coiled coil</keyword>
<dbReference type="CDD" id="cd12148">
    <property type="entry name" value="fungal_TF_MHR"/>
    <property type="match status" value="1"/>
</dbReference>
<gene>
    <name evidence="11" type="ORF">AW171_hschr42173</name>
</gene>
<evidence type="ECO:0000256" key="5">
    <source>
        <dbReference type="ARBA" id="ARBA00023125"/>
    </source>
</evidence>
<name>A0A0X8HRS1_9SACH</name>
<feature type="domain" description="Zn(2)-C6 fungal-type" evidence="10">
    <location>
        <begin position="82"/>
        <end position="112"/>
    </location>
</feature>
<evidence type="ECO:0000256" key="4">
    <source>
        <dbReference type="ARBA" id="ARBA00023015"/>
    </source>
</evidence>
<keyword evidence="6" id="KW-0804">Transcription</keyword>
<dbReference type="Gene3D" id="4.10.240.10">
    <property type="entry name" value="Zn(2)-C6 fungal-type DNA-binding domain"/>
    <property type="match status" value="1"/>
</dbReference>
<dbReference type="GO" id="GO:0008270">
    <property type="term" value="F:zinc ion binding"/>
    <property type="evidence" value="ECO:0007669"/>
    <property type="project" value="InterPro"/>
</dbReference>
<evidence type="ECO:0000256" key="6">
    <source>
        <dbReference type="ARBA" id="ARBA00023163"/>
    </source>
</evidence>
<feature type="region of interest" description="Disordered" evidence="9">
    <location>
        <begin position="939"/>
        <end position="985"/>
    </location>
</feature>
<evidence type="ECO:0000256" key="1">
    <source>
        <dbReference type="ARBA" id="ARBA00004123"/>
    </source>
</evidence>
<dbReference type="CDD" id="cd00067">
    <property type="entry name" value="GAL4"/>
    <property type="match status" value="1"/>
</dbReference>
<dbReference type="RefSeq" id="XP_017987283.1">
    <property type="nucleotide sequence ID" value="XM_018132139.1"/>
</dbReference>
<evidence type="ECO:0000313" key="11">
    <source>
        <dbReference type="EMBL" id="AMD20287.1"/>
    </source>
</evidence>
<reference evidence="11 12" key="1">
    <citation type="submission" date="2016-01" db="EMBL/GenBank/DDBJ databases">
        <title>Genome sequence of the yeast Holleya sinecauda.</title>
        <authorList>
            <person name="Dietrich F.S."/>
        </authorList>
    </citation>
    <scope>NUCLEOTIDE SEQUENCE [LARGE SCALE GENOMIC DNA]</scope>
    <source>
        <strain evidence="11 12">ATCC 58844</strain>
    </source>
</reference>
<dbReference type="PANTHER" id="PTHR46910:SF12">
    <property type="entry name" value="REGULATORY PROTEIN CAT8"/>
    <property type="match status" value="1"/>
</dbReference>
<dbReference type="SMART" id="SM00066">
    <property type="entry name" value="GAL4"/>
    <property type="match status" value="1"/>
</dbReference>
<keyword evidence="2" id="KW-0479">Metal-binding</keyword>
<proteinExistence type="predicted"/>
<keyword evidence="12" id="KW-1185">Reference proteome</keyword>
<evidence type="ECO:0000256" key="2">
    <source>
        <dbReference type="ARBA" id="ARBA00022723"/>
    </source>
</evidence>
<keyword evidence="4" id="KW-0805">Transcription regulation</keyword>
<feature type="compositionally biased region" description="Low complexity" evidence="9">
    <location>
        <begin position="1180"/>
        <end position="1196"/>
    </location>
</feature>
<dbReference type="SUPFAM" id="SSF57701">
    <property type="entry name" value="Zn2/Cys6 DNA-binding domain"/>
    <property type="match status" value="1"/>
</dbReference>
<keyword evidence="5" id="KW-0238">DNA-binding</keyword>
<dbReference type="GeneID" id="28723527"/>
<dbReference type="InterPro" id="IPR050987">
    <property type="entry name" value="AtrR-like"/>
</dbReference>
<evidence type="ECO:0000259" key="10">
    <source>
        <dbReference type="PROSITE" id="PS50048"/>
    </source>
</evidence>
<feature type="coiled-coil region" evidence="8">
    <location>
        <begin position="126"/>
        <end position="153"/>
    </location>
</feature>
<dbReference type="OrthoDB" id="1924787at2759"/>
<dbReference type="CDD" id="cd15485">
    <property type="entry name" value="ZIP_Cat8"/>
    <property type="match status" value="1"/>
</dbReference>
<feature type="compositionally biased region" description="Basic residues" evidence="9">
    <location>
        <begin position="1342"/>
        <end position="1351"/>
    </location>
</feature>
<sequence length="1391" mass="154242">MSGDSDRKEKDNLRPRIIRTLGSQVLSGSTCSSQPSSLSQSPTAGGLGQSGEWISQHGGLMQPFTGQTPTKASLSSHRVAQACDRCRSKKTRCDGKRPQCSQCAAVGFECKISDKLSRRAFPRGYTETLEERVRELEAENRRLVALCDLKEEQLRLVSKYGGQRESANDEVGSLDIRLDEPDVKQEDEQILRQLSNSDGGTLRVSSTNLYFLSKTAAVLPQPEEIPQGLLSIPMEDQSLHDNGQLHRSRGLGKPFKVHENSRPLLSPLHLSSDQDIKANAMPDRLNSADLLSNAIVASTNTLTNLNDPTSISFEQEQAPGLPAVKALSRMSTHEQSSQLATLVAVSIPRTTEEILFVPQLLARIGQVHGFTSKHCLYTASLLASLKEILPRQASAELDLLRSKSLWEIDEMDVFLTKCLRFNLGNDSNTDNDNLASSESLTFSEMEEMIHLFFDNWYPLIPIFDKSEFDKYWDKFKKNVTTPDFFTSGETLFDRRHKSISYKIFACSLSIMIQMGLMTKVKSEALSRENRFSNLMTYYDRAIPQFTTNPYFSSNSTSLQSLQLLTLLLFYFLNVGDINNIYELRGKVVSLAQQLRLHRCPSAVIGGDGSTVSKMQQGERRVLFWGVYYLDVFASLQLGVPRLIKDHEIECALPVSSDYDNQVNLAGQMISLEGKVEPFSLSVIRFSKVLGNILDSVFKRGMSASITKEVALVHENALDNWRYGLPDNVKFNIDVNGTINMDEFNQLKHDFLHNSDTKLKKENFITMILYFMAKSMIHIPVVATKPLTDNNMLKTETMGSCQADRSSSSYILLQQAINTFLHVLGSMKSVHIPVPINVSRTKTRFGLFSARASLEYIKGGALFQDNKLLLLDLVKELETDRKLGIPGTISWHSLKLFDMAINLILQPTNTKPENQERLIQKKINYYNKLIDGLMASNMNLHNASNAPNQSQQASQVQQPKQVPKNEEFKRKRLESNSSPLPHLTHKKKKIESEIVANQNPVSSAPAVTNYEPEAVPKPLYTETIINDISEAHPKPEPPFPIFNHGSNSIAEAFQLDPVLQATPFSNTDLASFFNSDYYVNRGTNGHEAANTGISTSGTAETGNLGYASNSGAAVNSLLNVPGMSLGLGKSMSMAKMNAKDGLFKVPSNGDFLKDLYDGMSSTQLSMVFVNGNEAAASSNIQQPPADDQQQHQNAANQKVELPSQNYDRKRSSGYGYVVDASLGLAPLLALSQTPTGVDGLVLDNQAKEPGETKSKNSKFFTGSTKFDVIPTLLSATGPHEQKNADSSCHPPQQTLDQLPESHRTPSAPTRKQSHVAKPGHADTYSTPNLDFLHEDGVISIGRRSPRGPRRHWNSANTSAQTTTNISRNTGNNNQGQYIEDSISDLFRWQNSS</sequence>